<gene>
    <name evidence="1" type="ORF">PENTCL1PPCAC_20123</name>
</gene>
<keyword evidence="2" id="KW-1185">Reference proteome</keyword>
<dbReference type="Proteomes" id="UP001432027">
    <property type="component" value="Unassembled WGS sequence"/>
</dbReference>
<organism evidence="1 2">
    <name type="scientific">Pristionchus entomophagus</name>
    <dbReference type="NCBI Taxonomy" id="358040"/>
    <lineage>
        <taxon>Eukaryota</taxon>
        <taxon>Metazoa</taxon>
        <taxon>Ecdysozoa</taxon>
        <taxon>Nematoda</taxon>
        <taxon>Chromadorea</taxon>
        <taxon>Rhabditida</taxon>
        <taxon>Rhabditina</taxon>
        <taxon>Diplogasteromorpha</taxon>
        <taxon>Diplogasteroidea</taxon>
        <taxon>Neodiplogasteridae</taxon>
        <taxon>Pristionchus</taxon>
    </lineage>
</organism>
<accession>A0AAV5TTX8</accession>
<dbReference type="EMBL" id="BTSX01000005">
    <property type="protein sequence ID" value="GMS97948.1"/>
    <property type="molecule type" value="Genomic_DNA"/>
</dbReference>
<evidence type="ECO:0000313" key="2">
    <source>
        <dbReference type="Proteomes" id="UP001432027"/>
    </source>
</evidence>
<evidence type="ECO:0008006" key="3">
    <source>
        <dbReference type="Google" id="ProtNLM"/>
    </source>
</evidence>
<comment type="caution">
    <text evidence="1">The sequence shown here is derived from an EMBL/GenBank/DDBJ whole genome shotgun (WGS) entry which is preliminary data.</text>
</comment>
<reference evidence="1" key="1">
    <citation type="submission" date="2023-10" db="EMBL/GenBank/DDBJ databases">
        <title>Genome assembly of Pristionchus species.</title>
        <authorList>
            <person name="Yoshida K."/>
            <person name="Sommer R.J."/>
        </authorList>
    </citation>
    <scope>NUCLEOTIDE SEQUENCE</scope>
    <source>
        <strain evidence="1">RS0144</strain>
    </source>
</reference>
<dbReference type="AlphaFoldDB" id="A0AAV5TTX8"/>
<name>A0AAV5TTX8_9BILA</name>
<sequence>STSPSLPPCLPASPYRREMRLPTAVLLLPCLVMSYPDWWMCGTDPIRSFSHTLPSKPPASSAFCRSTDAAGAGQFTGHRNPATVIRIP</sequence>
<feature type="non-terminal residue" evidence="1">
    <location>
        <position position="1"/>
    </location>
</feature>
<evidence type="ECO:0000313" key="1">
    <source>
        <dbReference type="EMBL" id="GMS97948.1"/>
    </source>
</evidence>
<proteinExistence type="predicted"/>
<protein>
    <recommendedName>
        <fullName evidence="3">G protein-coupled receptor</fullName>
    </recommendedName>
</protein>